<comment type="caution">
    <text evidence="1">The sequence shown here is derived from an EMBL/GenBank/DDBJ whole genome shotgun (WGS) entry which is preliminary data.</text>
</comment>
<organism evidence="1 2">
    <name type="scientific">Amphibiibacter pelophylacis</name>
    <dbReference type="NCBI Taxonomy" id="1799477"/>
    <lineage>
        <taxon>Bacteria</taxon>
        <taxon>Pseudomonadati</taxon>
        <taxon>Pseudomonadota</taxon>
        <taxon>Betaproteobacteria</taxon>
        <taxon>Burkholderiales</taxon>
        <taxon>Sphaerotilaceae</taxon>
        <taxon>Amphibiibacter</taxon>
    </lineage>
</organism>
<accession>A0ACC6NY70</accession>
<name>A0ACC6NY70_9BURK</name>
<keyword evidence="2" id="KW-1185">Reference proteome</keyword>
<dbReference type="Proteomes" id="UP001364695">
    <property type="component" value="Unassembled WGS sequence"/>
</dbReference>
<proteinExistence type="predicted"/>
<dbReference type="EMBL" id="JAWDIE010000001">
    <property type="protein sequence ID" value="MEJ7136812.1"/>
    <property type="molecule type" value="Genomic_DNA"/>
</dbReference>
<protein>
    <submittedName>
        <fullName evidence="1">Preprotein translocase subunit SecE</fullName>
    </submittedName>
</protein>
<sequence>MANVTEAQTVTPGKEKFLLVMVAVWVILGVGAYYVLASQPGWQRVLSFLAGLVLAAATFFYADAGRRLVGFARDSWKEVGKMVWPKRNESLQLTGYVFAFVLVVALYLWLSDKIVEFVLYRLILGWTQ</sequence>
<evidence type="ECO:0000313" key="2">
    <source>
        <dbReference type="Proteomes" id="UP001364695"/>
    </source>
</evidence>
<reference evidence="1" key="1">
    <citation type="submission" date="2023-10" db="EMBL/GenBank/DDBJ databases">
        <title>Amphibacter perezi, gen. nov., sp. nov. a novel taxa of the family Comamonadaceae, class Betaproteobacteria isolated from the skin microbiota of Pelophylax perezi from different populations.</title>
        <authorList>
            <person name="Costa S."/>
            <person name="Proenca D.N."/>
            <person name="Lopes I."/>
            <person name="Morais P.V."/>
        </authorList>
    </citation>
    <scope>NUCLEOTIDE SEQUENCE</scope>
    <source>
        <strain evidence="1">SL12-8</strain>
    </source>
</reference>
<gene>
    <name evidence="1" type="primary">secE</name>
    <name evidence="1" type="ORF">RV045_00010</name>
</gene>
<evidence type="ECO:0000313" key="1">
    <source>
        <dbReference type="EMBL" id="MEJ7136812.1"/>
    </source>
</evidence>